<dbReference type="Gene3D" id="2.60.40.10">
    <property type="entry name" value="Immunoglobulins"/>
    <property type="match status" value="1"/>
</dbReference>
<evidence type="ECO:0000256" key="1">
    <source>
        <dbReference type="ARBA" id="ARBA00022859"/>
    </source>
</evidence>
<dbReference type="Pfam" id="PF07686">
    <property type="entry name" value="V-set"/>
    <property type="match status" value="1"/>
</dbReference>
<dbReference type="InterPro" id="IPR007110">
    <property type="entry name" value="Ig-like_dom"/>
</dbReference>
<dbReference type="InterPro" id="IPR013783">
    <property type="entry name" value="Ig-like_fold"/>
</dbReference>
<evidence type="ECO:0000259" key="4">
    <source>
        <dbReference type="PROSITE" id="PS50835"/>
    </source>
</evidence>
<evidence type="ECO:0000256" key="3">
    <source>
        <dbReference type="ARBA" id="ARBA00043265"/>
    </source>
</evidence>
<evidence type="ECO:0000256" key="2">
    <source>
        <dbReference type="ARBA" id="ARBA00023130"/>
    </source>
</evidence>
<dbReference type="InterPro" id="IPR013106">
    <property type="entry name" value="Ig_V-set"/>
</dbReference>
<accession>A0A672L2I4</accession>
<dbReference type="Ensembl" id="ENSSGRT00000019861.1">
    <property type="protein sequence ID" value="ENSSGRP00000018380.1"/>
    <property type="gene ID" value="ENSSGRG00000011164.1"/>
</dbReference>
<dbReference type="AlphaFoldDB" id="A0A672L2I4"/>
<dbReference type="GO" id="GO:0019814">
    <property type="term" value="C:immunoglobulin complex"/>
    <property type="evidence" value="ECO:0007669"/>
    <property type="project" value="UniProtKB-KW"/>
</dbReference>
<dbReference type="SUPFAM" id="SSF48726">
    <property type="entry name" value="Immunoglobulin"/>
    <property type="match status" value="1"/>
</dbReference>
<reference evidence="5" key="2">
    <citation type="submission" date="2025-09" db="UniProtKB">
        <authorList>
            <consortium name="Ensembl"/>
        </authorList>
    </citation>
    <scope>IDENTIFICATION</scope>
</reference>
<dbReference type="InterPro" id="IPR050199">
    <property type="entry name" value="IgHV"/>
</dbReference>
<dbReference type="PANTHER" id="PTHR23266">
    <property type="entry name" value="IMMUNOGLOBULIN HEAVY CHAIN"/>
    <property type="match status" value="1"/>
</dbReference>
<keyword evidence="2" id="KW-1064">Adaptive immunity</keyword>
<name>A0A672L2I4_SINGR</name>
<dbReference type="Proteomes" id="UP000472262">
    <property type="component" value="Unassembled WGS sequence"/>
</dbReference>
<keyword evidence="1" id="KW-0391">Immunity</keyword>
<sequence length="111" mass="12800">INNTFFFFPLRWCFRVELTQPPSMVVKPQESFSISCRISVSSHCIYWIRQPTGKALEWLGYLCNGGGTDIKDSVKNKISFTQDTSKKTVFLQGNHFQTEDTAVYYCARQSQ</sequence>
<evidence type="ECO:0000313" key="5">
    <source>
        <dbReference type="Ensembl" id="ENSSGRP00000018380.1"/>
    </source>
</evidence>
<keyword evidence="3" id="KW-1280">Immunoglobulin</keyword>
<dbReference type="InParanoid" id="A0A672L2I4"/>
<dbReference type="GO" id="GO:0005576">
    <property type="term" value="C:extracellular region"/>
    <property type="evidence" value="ECO:0007669"/>
    <property type="project" value="UniProtKB-ARBA"/>
</dbReference>
<dbReference type="OMA" id="WCFRVEL"/>
<reference evidence="5" key="1">
    <citation type="submission" date="2025-08" db="UniProtKB">
        <authorList>
            <consortium name="Ensembl"/>
        </authorList>
    </citation>
    <scope>IDENTIFICATION</scope>
</reference>
<dbReference type="PROSITE" id="PS50835">
    <property type="entry name" value="IG_LIKE"/>
    <property type="match status" value="1"/>
</dbReference>
<organism evidence="5 6">
    <name type="scientific">Sinocyclocheilus grahami</name>
    <name type="common">Dianchi golden-line fish</name>
    <name type="synonym">Barbus grahami</name>
    <dbReference type="NCBI Taxonomy" id="75366"/>
    <lineage>
        <taxon>Eukaryota</taxon>
        <taxon>Metazoa</taxon>
        <taxon>Chordata</taxon>
        <taxon>Craniata</taxon>
        <taxon>Vertebrata</taxon>
        <taxon>Euteleostomi</taxon>
        <taxon>Actinopterygii</taxon>
        <taxon>Neopterygii</taxon>
        <taxon>Teleostei</taxon>
        <taxon>Ostariophysi</taxon>
        <taxon>Cypriniformes</taxon>
        <taxon>Cyprinidae</taxon>
        <taxon>Cyprininae</taxon>
        <taxon>Sinocyclocheilus</taxon>
    </lineage>
</organism>
<dbReference type="GO" id="GO:0002250">
    <property type="term" value="P:adaptive immune response"/>
    <property type="evidence" value="ECO:0007669"/>
    <property type="project" value="UniProtKB-KW"/>
</dbReference>
<keyword evidence="6" id="KW-1185">Reference proteome</keyword>
<proteinExistence type="predicted"/>
<dbReference type="InterPro" id="IPR036179">
    <property type="entry name" value="Ig-like_dom_sf"/>
</dbReference>
<feature type="domain" description="Ig-like" evidence="4">
    <location>
        <begin position="14"/>
        <end position="111"/>
    </location>
</feature>
<dbReference type="SMART" id="SM00406">
    <property type="entry name" value="IGv"/>
    <property type="match status" value="1"/>
</dbReference>
<evidence type="ECO:0000313" key="6">
    <source>
        <dbReference type="Proteomes" id="UP000472262"/>
    </source>
</evidence>
<protein>
    <recommendedName>
        <fullName evidence="4">Ig-like domain-containing protein</fullName>
    </recommendedName>
</protein>